<gene>
    <name evidence="1" type="ORF">O3P69_017446</name>
</gene>
<comment type="caution">
    <text evidence="1">The sequence shown here is derived from an EMBL/GenBank/DDBJ whole genome shotgun (WGS) entry which is preliminary data.</text>
</comment>
<dbReference type="AlphaFoldDB" id="A0AAW0TVT0"/>
<organism evidence="1 2">
    <name type="scientific">Scylla paramamosain</name>
    <name type="common">Mud crab</name>
    <dbReference type="NCBI Taxonomy" id="85552"/>
    <lineage>
        <taxon>Eukaryota</taxon>
        <taxon>Metazoa</taxon>
        <taxon>Ecdysozoa</taxon>
        <taxon>Arthropoda</taxon>
        <taxon>Crustacea</taxon>
        <taxon>Multicrustacea</taxon>
        <taxon>Malacostraca</taxon>
        <taxon>Eumalacostraca</taxon>
        <taxon>Eucarida</taxon>
        <taxon>Decapoda</taxon>
        <taxon>Pleocyemata</taxon>
        <taxon>Brachyura</taxon>
        <taxon>Eubrachyura</taxon>
        <taxon>Portunoidea</taxon>
        <taxon>Portunidae</taxon>
        <taxon>Portuninae</taxon>
        <taxon>Scylla</taxon>
    </lineage>
</organism>
<proteinExistence type="predicted"/>
<name>A0AAW0TVT0_SCYPA</name>
<reference evidence="1 2" key="1">
    <citation type="submission" date="2023-03" db="EMBL/GenBank/DDBJ databases">
        <title>High-quality genome of Scylla paramamosain provides insights in environmental adaptation.</title>
        <authorList>
            <person name="Zhang L."/>
        </authorList>
    </citation>
    <scope>NUCLEOTIDE SEQUENCE [LARGE SCALE GENOMIC DNA]</scope>
    <source>
        <strain evidence="1">LZ_2023a</strain>
        <tissue evidence="1">Muscle</tissue>
    </source>
</reference>
<dbReference type="EMBL" id="JARAKH010000023">
    <property type="protein sequence ID" value="KAK8391812.1"/>
    <property type="molecule type" value="Genomic_DNA"/>
</dbReference>
<accession>A0AAW0TVT0</accession>
<sequence>MRGVQSNTLGNTVLPQGALLFCIASVTSVFFERCWSAASDIVRWAWDVMMPISAHRVYWKKTQVDKAGTSLTLPTLPSFPSLLYFPDGDALLDSTK</sequence>
<protein>
    <submittedName>
        <fullName evidence="1">Uncharacterized protein</fullName>
    </submittedName>
</protein>
<evidence type="ECO:0000313" key="1">
    <source>
        <dbReference type="EMBL" id="KAK8391812.1"/>
    </source>
</evidence>
<evidence type="ECO:0000313" key="2">
    <source>
        <dbReference type="Proteomes" id="UP001487740"/>
    </source>
</evidence>
<dbReference type="Proteomes" id="UP001487740">
    <property type="component" value="Unassembled WGS sequence"/>
</dbReference>
<keyword evidence="2" id="KW-1185">Reference proteome</keyword>